<accession>A0ABU7SM37</accession>
<organism evidence="1 2">
    <name type="scientific">Plantactinospora veratri</name>
    <dbReference type="NCBI Taxonomy" id="1436122"/>
    <lineage>
        <taxon>Bacteria</taxon>
        <taxon>Bacillati</taxon>
        <taxon>Actinomycetota</taxon>
        <taxon>Actinomycetes</taxon>
        <taxon>Micromonosporales</taxon>
        <taxon>Micromonosporaceae</taxon>
        <taxon>Plantactinospora</taxon>
    </lineage>
</organism>
<reference evidence="1 2" key="1">
    <citation type="submission" date="2024-01" db="EMBL/GenBank/DDBJ databases">
        <title>Genome insights into Plantactinospora veratri sp. nov.</title>
        <authorList>
            <person name="Wang L."/>
        </authorList>
    </citation>
    <scope>NUCLEOTIDE SEQUENCE [LARGE SCALE GENOMIC DNA]</scope>
    <source>
        <strain evidence="1 2">NEAU-FHS4</strain>
    </source>
</reference>
<comment type="caution">
    <text evidence="1">The sequence shown here is derived from an EMBL/GenBank/DDBJ whole genome shotgun (WGS) entry which is preliminary data.</text>
</comment>
<protein>
    <submittedName>
        <fullName evidence="1">Uncharacterized protein</fullName>
    </submittedName>
</protein>
<proteinExistence type="predicted"/>
<name>A0ABU7SM37_9ACTN</name>
<sequence length="86" mass="9261">MALGQRVLYTFDETQAHYVRMRNTNGGFGGLPAVAAGDTFPADIVHDYGDDTADLVVTLRGPGRHFVQNVAEGVSGQQGRWTELPA</sequence>
<gene>
    <name evidence="1" type="ORF">V1634_29730</name>
</gene>
<evidence type="ECO:0000313" key="2">
    <source>
        <dbReference type="Proteomes" id="UP001339911"/>
    </source>
</evidence>
<dbReference type="RefSeq" id="WP_331211043.1">
    <property type="nucleotide sequence ID" value="NZ_JAZGQL010000030.1"/>
</dbReference>
<keyword evidence="2" id="KW-1185">Reference proteome</keyword>
<dbReference type="Proteomes" id="UP001339911">
    <property type="component" value="Unassembled WGS sequence"/>
</dbReference>
<evidence type="ECO:0000313" key="1">
    <source>
        <dbReference type="EMBL" id="MEE6311026.1"/>
    </source>
</evidence>
<dbReference type="EMBL" id="JAZGQL010000030">
    <property type="protein sequence ID" value="MEE6311026.1"/>
    <property type="molecule type" value="Genomic_DNA"/>
</dbReference>